<organism evidence="2">
    <name type="scientific">Anopheles atroparvus</name>
    <name type="common">European mosquito</name>
    <dbReference type="NCBI Taxonomy" id="41427"/>
    <lineage>
        <taxon>Eukaryota</taxon>
        <taxon>Metazoa</taxon>
        <taxon>Ecdysozoa</taxon>
        <taxon>Arthropoda</taxon>
        <taxon>Hexapoda</taxon>
        <taxon>Insecta</taxon>
        <taxon>Pterygota</taxon>
        <taxon>Neoptera</taxon>
        <taxon>Endopterygota</taxon>
        <taxon>Diptera</taxon>
        <taxon>Nematocera</taxon>
        <taxon>Culicoidea</taxon>
        <taxon>Culicidae</taxon>
        <taxon>Anophelinae</taxon>
        <taxon>Anopheles</taxon>
    </lineage>
</organism>
<evidence type="ECO:0000313" key="2">
    <source>
        <dbReference type="EnsemblMetazoa" id="AATE009124-PA.1"/>
    </source>
</evidence>
<dbReference type="EnsemblMetazoa" id="AATE009124-RA">
    <property type="protein sequence ID" value="AATE009124-PA.1"/>
    <property type="gene ID" value="AATE009124"/>
</dbReference>
<protein>
    <submittedName>
        <fullName evidence="2">Uncharacterized protein</fullName>
    </submittedName>
</protein>
<dbReference type="AlphaFoldDB" id="A0A182J0Q0"/>
<sequence length="463" mass="50372">MMLRRRLQNWTGLERVEQRDESHVSLESSSSSALPNQLEAADFFVPERPPPEPSLPPPVAFLLDDDDDEADDEEDEPVMKFSMAWPIMRASTMALRPSHLSLFSGDRDSDLGFGFGSSRAGSLSRSLSSVSRANVTVALGDLADDLRRAIGWWRLMNQPDSTDDFSGSDGPPLPTSEEPPVASCLMFWYSEMSKLFERFFCRLLFSGSPPDPAAPKVEVDAAAAAAAAEVGLLRTDLSGNGREARGLGSSFSPHRLISVADEARDDKRDMRSVLVHTMPIFVFGLNGASAAGVEAMALAAAAAAAAEVAAEVAAACSRGDGPDPSPPRSDSRRTWLAVMPLVHGGVGSECLRVSRQGDSKYGFSGESMSRLWRWDDWVLASSSFSLFSDSSTTISGSCPPCVNDGVWDDLRIRKNVSGKMRWKSFISFYRGRYSKEFPTVASVSALDACSKRFGSHCWMHRNC</sequence>
<dbReference type="VEuPathDB" id="VectorBase:AATE009124"/>
<proteinExistence type="predicted"/>
<feature type="region of interest" description="Disordered" evidence="1">
    <location>
        <begin position="15"/>
        <end position="55"/>
    </location>
</feature>
<reference evidence="2" key="1">
    <citation type="submission" date="2022-08" db="UniProtKB">
        <authorList>
            <consortium name="EnsemblMetazoa"/>
        </authorList>
    </citation>
    <scope>IDENTIFICATION</scope>
    <source>
        <strain evidence="2">EBRO</strain>
    </source>
</reference>
<evidence type="ECO:0000256" key="1">
    <source>
        <dbReference type="SAM" id="MobiDB-lite"/>
    </source>
</evidence>
<feature type="compositionally biased region" description="Basic and acidic residues" evidence="1">
    <location>
        <begin position="15"/>
        <end position="24"/>
    </location>
</feature>
<name>A0A182J0Q0_ANOAO</name>
<accession>A0A182J0Q0</accession>